<evidence type="ECO:0000313" key="11">
    <source>
        <dbReference type="EMBL" id="KAJ8460683.1"/>
    </source>
</evidence>
<dbReference type="GO" id="GO:0005986">
    <property type="term" value="P:sucrose biosynthetic process"/>
    <property type="evidence" value="ECO:0007669"/>
    <property type="project" value="UniProtKB-UniRule"/>
</dbReference>
<comment type="cofactor">
    <cofactor evidence="1 8">
        <name>Mg(2+)</name>
        <dbReference type="ChEBI" id="CHEBI:18420"/>
    </cofactor>
</comment>
<dbReference type="InterPro" id="IPR023214">
    <property type="entry name" value="HAD_sf"/>
</dbReference>
<dbReference type="InterPro" id="IPR006379">
    <property type="entry name" value="HAD-SF_hydro_IIB"/>
</dbReference>
<dbReference type="Pfam" id="PF08472">
    <property type="entry name" value="S6PP_C"/>
    <property type="match status" value="1"/>
</dbReference>
<dbReference type="SFLD" id="SFLDF00043">
    <property type="entry name" value="sucrose-phosphatase"/>
    <property type="match status" value="1"/>
</dbReference>
<proteinExistence type="inferred from homology"/>
<name>A0AAV8Q1V1_ENSVE</name>
<gene>
    <name evidence="11" type="ORF">OPV22_033609</name>
</gene>
<dbReference type="SFLD" id="SFLDS00003">
    <property type="entry name" value="Haloacid_Dehalogenase"/>
    <property type="match status" value="1"/>
</dbReference>
<sequence length="482" mass="53842">MSSSGTSASPENSSPSWFKSVDQSFPMNVSDKNYDPLFPFGFGLTTKSGSAISLLSAGQMDRLDGHAHLMIVSDLDYTMVDHDDQENLSLLRFNALWESDYRHNSLVVFSTGRSPTMYKQLRKEKPLLTPDITIMSVGTEIAYGESMVPDDGWEQSLNHKWDRDVVLEETAKFPQLSFQSSTEQRPHKVSFFIQKGYAEEVMKSLSELLVNRGLDVKIIYSGGICLDILPLGAGKGEALAYLLKKFKADGKLPTNTLVCGDSGNDTELFSVPEVYGVVVSNAHEELLKWYAQNSKDNPKIIHATERCAAGIIQAIGHFGIGPNISPRDVMDSGCKNKSFNPGHEIVMFYLLYERWRRAEVENSDLAIHNMISITHPSGIIVHPSGVERSILECIDTLVPCYGDKRGKQFRVWLDRVSSSQISSDSWLVKFDKWELSDEGRHCCLTTVLLNSKPETPKGFALVNVHQTWLDGYAAGDHTTWIF</sequence>
<accession>A0AAV8Q1V1</accession>
<dbReference type="InterPro" id="IPR032710">
    <property type="entry name" value="NTF2-like_dom_sf"/>
</dbReference>
<keyword evidence="6 8" id="KW-0460">Magnesium</keyword>
<dbReference type="NCBIfam" id="TIGR01484">
    <property type="entry name" value="HAD-SF-IIB"/>
    <property type="match status" value="1"/>
</dbReference>
<evidence type="ECO:0000256" key="7">
    <source>
        <dbReference type="ARBA" id="ARBA00048036"/>
    </source>
</evidence>
<keyword evidence="5 8" id="KW-0378">Hydrolase</keyword>
<dbReference type="PANTHER" id="PTHR46521">
    <property type="entry name" value="SUCROSE-PHOSPHATASE 2-RELATED"/>
    <property type="match status" value="1"/>
</dbReference>
<evidence type="ECO:0000256" key="8">
    <source>
        <dbReference type="RuleBase" id="RU368007"/>
    </source>
</evidence>
<comment type="caution">
    <text evidence="11">The sequence shown here is derived from an EMBL/GenBank/DDBJ whole genome shotgun (WGS) entry which is preliminary data.</text>
</comment>
<dbReference type="AlphaFoldDB" id="A0AAV8Q1V1"/>
<dbReference type="Gene3D" id="3.40.50.1000">
    <property type="entry name" value="HAD superfamily/HAD-like"/>
    <property type="match status" value="1"/>
</dbReference>
<dbReference type="NCBIfam" id="TIGR01485">
    <property type="entry name" value="SPP_plant-cyano"/>
    <property type="match status" value="1"/>
</dbReference>
<dbReference type="EC" id="3.1.3.24" evidence="8"/>
<evidence type="ECO:0000259" key="10">
    <source>
        <dbReference type="Pfam" id="PF08472"/>
    </source>
</evidence>
<dbReference type="GO" id="GO:0000287">
    <property type="term" value="F:magnesium ion binding"/>
    <property type="evidence" value="ECO:0007669"/>
    <property type="project" value="UniProtKB-UniRule"/>
</dbReference>
<dbReference type="SUPFAM" id="SSF56784">
    <property type="entry name" value="HAD-like"/>
    <property type="match status" value="1"/>
</dbReference>
<dbReference type="SFLD" id="SFLDG01141">
    <property type="entry name" value="C2.B.1:_Sucrose_Phosphatase_Li"/>
    <property type="match status" value="1"/>
</dbReference>
<comment type="catalytic activity">
    <reaction evidence="7 8">
        <text>sucrose 6(F)-phosphate + H2O = sucrose + phosphate</text>
        <dbReference type="Rhea" id="RHEA:19289"/>
        <dbReference type="ChEBI" id="CHEBI:15377"/>
        <dbReference type="ChEBI" id="CHEBI:17992"/>
        <dbReference type="ChEBI" id="CHEBI:43474"/>
        <dbReference type="ChEBI" id="CHEBI:57723"/>
        <dbReference type="EC" id="3.1.3.24"/>
    </reaction>
</comment>
<comment type="similarity">
    <text evidence="3 8">Belongs to the sucrose phosphatase family.</text>
</comment>
<dbReference type="Pfam" id="PF05116">
    <property type="entry name" value="S6PP"/>
    <property type="match status" value="1"/>
</dbReference>
<evidence type="ECO:0000313" key="12">
    <source>
        <dbReference type="Proteomes" id="UP001222027"/>
    </source>
</evidence>
<dbReference type="CDD" id="cd02605">
    <property type="entry name" value="HAD_SPP"/>
    <property type="match status" value="1"/>
</dbReference>
<dbReference type="InterPro" id="IPR036412">
    <property type="entry name" value="HAD-like_sf"/>
</dbReference>
<evidence type="ECO:0000256" key="2">
    <source>
        <dbReference type="ARBA" id="ARBA00005070"/>
    </source>
</evidence>
<dbReference type="Gene3D" id="3.90.1070.10">
    <property type="match status" value="1"/>
</dbReference>
<dbReference type="PANTHER" id="PTHR46521:SF4">
    <property type="entry name" value="SUCROSE-PHOSPHATASE 2-RELATED"/>
    <property type="match status" value="1"/>
</dbReference>
<dbReference type="NCBIfam" id="TIGR01482">
    <property type="entry name" value="SPP-subfamily"/>
    <property type="match status" value="1"/>
</dbReference>
<evidence type="ECO:0000256" key="5">
    <source>
        <dbReference type="ARBA" id="ARBA00022801"/>
    </source>
</evidence>
<dbReference type="Proteomes" id="UP001222027">
    <property type="component" value="Unassembled WGS sequence"/>
</dbReference>
<comment type="subunit">
    <text evidence="4 8">Homodimer.</text>
</comment>
<dbReference type="InterPro" id="IPR006380">
    <property type="entry name" value="SPP-like_dom"/>
</dbReference>
<evidence type="ECO:0000256" key="1">
    <source>
        <dbReference type="ARBA" id="ARBA00001946"/>
    </source>
</evidence>
<evidence type="ECO:0000256" key="3">
    <source>
        <dbReference type="ARBA" id="ARBA00007211"/>
    </source>
</evidence>
<feature type="domain" description="Sucrose-phosphatase C-terminal" evidence="10">
    <location>
        <begin position="341"/>
        <end position="469"/>
    </location>
</feature>
<protein>
    <recommendedName>
        <fullName evidence="8">Sucrose-phosphatase</fullName>
        <ecNumber evidence="8">3.1.3.24</ecNumber>
    </recommendedName>
</protein>
<reference evidence="11 12" key="1">
    <citation type="submission" date="2022-12" db="EMBL/GenBank/DDBJ databases">
        <title>Chromosome-scale assembly of the Ensete ventricosum genome.</title>
        <authorList>
            <person name="Dussert Y."/>
            <person name="Stocks J."/>
            <person name="Wendawek A."/>
            <person name="Woldeyes F."/>
            <person name="Nichols R.A."/>
            <person name="Borrell J.S."/>
        </authorList>
    </citation>
    <scope>NUCLEOTIDE SEQUENCE [LARGE SCALE GENOMIC DNA]</scope>
    <source>
        <strain evidence="12">cv. Maze</strain>
        <tissue evidence="11">Seeds</tissue>
    </source>
</reference>
<dbReference type="InterPro" id="IPR051518">
    <property type="entry name" value="Sucrose_Phosphatase"/>
</dbReference>
<comment type="function">
    <text evidence="8">Catalyzes the final step of sucrose synthesis.</text>
</comment>
<dbReference type="EMBL" id="JAQQAF010000009">
    <property type="protein sequence ID" value="KAJ8460683.1"/>
    <property type="molecule type" value="Genomic_DNA"/>
</dbReference>
<dbReference type="SUPFAM" id="SSF54427">
    <property type="entry name" value="NTF2-like"/>
    <property type="match status" value="1"/>
</dbReference>
<comment type="pathway">
    <text evidence="2 8">Glycan biosynthesis; sucrose biosynthesis; sucrose from D-fructose 6-phosphate and UDP-alpha-D-glucose: step 2/2.</text>
</comment>
<evidence type="ECO:0000256" key="4">
    <source>
        <dbReference type="ARBA" id="ARBA00011738"/>
    </source>
</evidence>
<dbReference type="GO" id="GO:0050307">
    <property type="term" value="F:sucrose-phosphate phosphatase activity"/>
    <property type="evidence" value="ECO:0007669"/>
    <property type="project" value="UniProtKB-UniRule"/>
</dbReference>
<evidence type="ECO:0000256" key="6">
    <source>
        <dbReference type="ARBA" id="ARBA00022842"/>
    </source>
</evidence>
<dbReference type="InterPro" id="IPR013679">
    <property type="entry name" value="SPP_C"/>
</dbReference>
<dbReference type="Gene3D" id="3.10.450.50">
    <property type="match status" value="1"/>
</dbReference>
<feature type="domain" description="Sucrose phosphatase-like" evidence="9">
    <location>
        <begin position="68"/>
        <end position="319"/>
    </location>
</feature>
<dbReference type="InterPro" id="IPR012847">
    <property type="entry name" value="Sucrose_phosphatase_pln/cyn"/>
</dbReference>
<evidence type="ECO:0000259" key="9">
    <source>
        <dbReference type="Pfam" id="PF05116"/>
    </source>
</evidence>
<keyword evidence="12" id="KW-1185">Reference proteome</keyword>
<organism evidence="11 12">
    <name type="scientific">Ensete ventricosum</name>
    <name type="common">Abyssinian banana</name>
    <name type="synonym">Musa ensete</name>
    <dbReference type="NCBI Taxonomy" id="4639"/>
    <lineage>
        <taxon>Eukaryota</taxon>
        <taxon>Viridiplantae</taxon>
        <taxon>Streptophyta</taxon>
        <taxon>Embryophyta</taxon>
        <taxon>Tracheophyta</taxon>
        <taxon>Spermatophyta</taxon>
        <taxon>Magnoliopsida</taxon>
        <taxon>Liliopsida</taxon>
        <taxon>Zingiberales</taxon>
        <taxon>Musaceae</taxon>
        <taxon>Ensete</taxon>
    </lineage>
</organism>
<dbReference type="SFLD" id="SFLDG01140">
    <property type="entry name" value="C2.B:_Phosphomannomutase_and_P"/>
    <property type="match status" value="1"/>
</dbReference>